<accession>A0A0A8YD31</accession>
<name>A0A0A8YD31_ARUDO</name>
<protein>
    <submittedName>
        <fullName evidence="1">Uncharacterized protein</fullName>
    </submittedName>
</protein>
<dbReference type="EMBL" id="GBRH01274422">
    <property type="protein sequence ID" value="JAD23473.1"/>
    <property type="molecule type" value="Transcribed_RNA"/>
</dbReference>
<evidence type="ECO:0000313" key="1">
    <source>
        <dbReference type="EMBL" id="JAD23473.1"/>
    </source>
</evidence>
<sequence length="8" mass="894">MDRASEGE</sequence>
<reference evidence="1" key="1">
    <citation type="submission" date="2014-09" db="EMBL/GenBank/DDBJ databases">
        <authorList>
            <person name="Magalhaes I.L.F."/>
            <person name="Oliveira U."/>
            <person name="Santos F.R."/>
            <person name="Vidigal T.H.D.A."/>
            <person name="Brescovit A.D."/>
            <person name="Santos A.J."/>
        </authorList>
    </citation>
    <scope>NUCLEOTIDE SEQUENCE</scope>
    <source>
        <tissue evidence="1">Shoot tissue taken approximately 20 cm above the soil surface</tissue>
    </source>
</reference>
<reference evidence="1" key="2">
    <citation type="journal article" date="2015" name="Data Brief">
        <title>Shoot transcriptome of the giant reed, Arundo donax.</title>
        <authorList>
            <person name="Barrero R.A."/>
            <person name="Guerrero F.D."/>
            <person name="Moolhuijzen P."/>
            <person name="Goolsby J.A."/>
            <person name="Tidwell J."/>
            <person name="Bellgard S.E."/>
            <person name="Bellgard M.I."/>
        </authorList>
    </citation>
    <scope>NUCLEOTIDE SEQUENCE</scope>
    <source>
        <tissue evidence="1">Shoot tissue taken approximately 20 cm above the soil surface</tissue>
    </source>
</reference>
<organism evidence="1">
    <name type="scientific">Arundo donax</name>
    <name type="common">Giant reed</name>
    <name type="synonym">Donax arundinaceus</name>
    <dbReference type="NCBI Taxonomy" id="35708"/>
    <lineage>
        <taxon>Eukaryota</taxon>
        <taxon>Viridiplantae</taxon>
        <taxon>Streptophyta</taxon>
        <taxon>Embryophyta</taxon>
        <taxon>Tracheophyta</taxon>
        <taxon>Spermatophyta</taxon>
        <taxon>Magnoliopsida</taxon>
        <taxon>Liliopsida</taxon>
        <taxon>Poales</taxon>
        <taxon>Poaceae</taxon>
        <taxon>PACMAD clade</taxon>
        <taxon>Arundinoideae</taxon>
        <taxon>Arundineae</taxon>
        <taxon>Arundo</taxon>
    </lineage>
</organism>
<proteinExistence type="predicted"/>